<dbReference type="EMBL" id="CP016428">
    <property type="protein sequence ID" value="ANW03033.1"/>
    <property type="molecule type" value="Genomic_DNA"/>
</dbReference>
<dbReference type="RefSeq" id="WP_065730224.1">
    <property type="nucleotide sequence ID" value="NZ_CP016428.1"/>
</dbReference>
<accession>A0A1B1UK12</accession>
<gene>
    <name evidence="5" type="ORF">LMTR13_25660</name>
</gene>
<keyword evidence="1" id="KW-0560">Oxidoreductase</keyword>
<dbReference type="AlphaFoldDB" id="A0A1B1UK12"/>
<organism evidence="5 6">
    <name type="scientific">Bradyrhizobium icense</name>
    <dbReference type="NCBI Taxonomy" id="1274631"/>
    <lineage>
        <taxon>Bacteria</taxon>
        <taxon>Pseudomonadati</taxon>
        <taxon>Pseudomonadota</taxon>
        <taxon>Alphaproteobacteria</taxon>
        <taxon>Hyphomicrobiales</taxon>
        <taxon>Nitrobacteraceae</taxon>
        <taxon>Bradyrhizobium</taxon>
    </lineage>
</organism>
<feature type="transmembrane region" description="Helical" evidence="2">
    <location>
        <begin position="12"/>
        <end position="34"/>
    </location>
</feature>
<name>A0A1B1UK12_9BRAD</name>
<protein>
    <submittedName>
        <fullName evidence="5">Carnitine 3-dehydrogenase</fullName>
    </submittedName>
</protein>
<evidence type="ECO:0000313" key="5">
    <source>
        <dbReference type="EMBL" id="ANW03033.1"/>
    </source>
</evidence>
<dbReference type="Proteomes" id="UP000092839">
    <property type="component" value="Chromosome"/>
</dbReference>
<dbReference type="PANTHER" id="PTHR48075">
    <property type="entry name" value="3-HYDROXYACYL-COA DEHYDROGENASE FAMILY PROTEIN"/>
    <property type="match status" value="1"/>
</dbReference>
<evidence type="ECO:0000256" key="2">
    <source>
        <dbReference type="SAM" id="Phobius"/>
    </source>
</evidence>
<keyword evidence="2" id="KW-1133">Transmembrane helix</keyword>
<dbReference type="SUPFAM" id="SSF48179">
    <property type="entry name" value="6-phosphogluconate dehydrogenase C-terminal domain-like"/>
    <property type="match status" value="1"/>
</dbReference>
<dbReference type="Gene3D" id="3.40.50.720">
    <property type="entry name" value="NAD(P)-binding Rossmann-like Domain"/>
    <property type="match status" value="1"/>
</dbReference>
<evidence type="ECO:0000259" key="3">
    <source>
        <dbReference type="Pfam" id="PF00725"/>
    </source>
</evidence>
<dbReference type="Pfam" id="PF00725">
    <property type="entry name" value="3HCDH"/>
    <property type="match status" value="1"/>
</dbReference>
<dbReference type="SUPFAM" id="SSF51735">
    <property type="entry name" value="NAD(P)-binding Rossmann-fold domains"/>
    <property type="match status" value="1"/>
</dbReference>
<keyword evidence="6" id="KW-1185">Reference proteome</keyword>
<dbReference type="OrthoDB" id="9803287at2"/>
<feature type="domain" description="3-hydroxyacyl-CoA dehydrogenase NAD binding" evidence="4">
    <location>
        <begin position="16"/>
        <end position="191"/>
    </location>
</feature>
<dbReference type="GO" id="GO:0070403">
    <property type="term" value="F:NAD+ binding"/>
    <property type="evidence" value="ECO:0007669"/>
    <property type="project" value="InterPro"/>
</dbReference>
<dbReference type="STRING" id="1274631.LMTR13_25660"/>
<dbReference type="InterPro" id="IPR013328">
    <property type="entry name" value="6PGD_dom2"/>
</dbReference>
<keyword evidence="2" id="KW-0472">Membrane</keyword>
<dbReference type="InterPro" id="IPR008927">
    <property type="entry name" value="6-PGluconate_DH-like_C_sf"/>
</dbReference>
<dbReference type="GO" id="GO:0006631">
    <property type="term" value="P:fatty acid metabolic process"/>
    <property type="evidence" value="ECO:0007669"/>
    <property type="project" value="InterPro"/>
</dbReference>
<feature type="domain" description="3-hydroxyacyl-CoA dehydrogenase C-terminal" evidence="3">
    <location>
        <begin position="194"/>
        <end position="242"/>
    </location>
</feature>
<dbReference type="KEGG" id="bic:LMTR13_25660"/>
<dbReference type="InterPro" id="IPR006108">
    <property type="entry name" value="3HC_DH_C"/>
</dbReference>
<dbReference type="InterPro" id="IPR036291">
    <property type="entry name" value="NAD(P)-bd_dom_sf"/>
</dbReference>
<evidence type="ECO:0000256" key="1">
    <source>
        <dbReference type="ARBA" id="ARBA00023002"/>
    </source>
</evidence>
<dbReference type="SUPFAM" id="SSF54637">
    <property type="entry name" value="Thioesterase/thiol ester dehydrase-isomerase"/>
    <property type="match status" value="1"/>
</dbReference>
<dbReference type="Pfam" id="PF02737">
    <property type="entry name" value="3HCDH_N"/>
    <property type="match status" value="1"/>
</dbReference>
<keyword evidence="2" id="KW-0812">Transmembrane</keyword>
<reference evidence="5 6" key="1">
    <citation type="submission" date="2016-07" db="EMBL/GenBank/DDBJ databases">
        <title>Complete genome sequence of Bradyrhizobium icense LMTR 13T, a potential inoculant strain isolated from lima bean (Phaseolus lunatus) in Peru.</title>
        <authorList>
            <person name="Ormeno-Orrillo E."/>
            <person name="Duran D."/>
            <person name="Rogel M.A."/>
            <person name="Rey L."/>
            <person name="Imperial J."/>
            <person name="Ruiz-Argueso T."/>
            <person name="Martinez-Romero E."/>
        </authorList>
    </citation>
    <scope>NUCLEOTIDE SEQUENCE [LARGE SCALE GENOMIC DNA]</scope>
    <source>
        <strain evidence="5 6">LMTR 13</strain>
    </source>
</reference>
<dbReference type="Pfam" id="PF13279">
    <property type="entry name" value="4HBT_2"/>
    <property type="match status" value="1"/>
</dbReference>
<dbReference type="PANTHER" id="PTHR48075:SF5">
    <property type="entry name" value="3-HYDROXYBUTYRYL-COA DEHYDROGENASE"/>
    <property type="match status" value="1"/>
</dbReference>
<dbReference type="GO" id="GO:0016616">
    <property type="term" value="F:oxidoreductase activity, acting on the CH-OH group of donors, NAD or NADP as acceptor"/>
    <property type="evidence" value="ECO:0007669"/>
    <property type="project" value="InterPro"/>
</dbReference>
<proteinExistence type="predicted"/>
<dbReference type="CDD" id="cd00586">
    <property type="entry name" value="4HBT"/>
    <property type="match status" value="1"/>
</dbReference>
<dbReference type="Gene3D" id="3.10.129.10">
    <property type="entry name" value="Hotdog Thioesterase"/>
    <property type="match status" value="1"/>
</dbReference>
<dbReference type="Gene3D" id="1.10.1040.10">
    <property type="entry name" value="N-(1-d-carboxylethyl)-l-norvaline Dehydrogenase, domain 2"/>
    <property type="match status" value="1"/>
</dbReference>
<evidence type="ECO:0000313" key="6">
    <source>
        <dbReference type="Proteomes" id="UP000092839"/>
    </source>
</evidence>
<dbReference type="InterPro" id="IPR006176">
    <property type="entry name" value="3-OHacyl-CoA_DH_NAD-bd"/>
</dbReference>
<sequence length="518" mass="56837">MPEMSKLLPERLPRVVGLLGGGIIGGGWAARFILNGVDVKLYDPSPGAVETVQVTLASARRAYRRLTQVPLPDEGALTVVNSVADAVSGVELVQESASERLELKQQLFATASRAAAPETLICSSTSGFRPSVLQTGVDHPERLLVAHPFNPVYLLPLVELCGGRRTAPEMLARAAEIYRAVGMHPLVVRKEVDGFVANRMQEALWREALWLVHDDVATAEEVDDAVRYSFGLRRAVVGPFRIGGGGAAMRQFLDKWKPELTSPWTKLTDAPKYTEAFIDKLAEQTDARAEKLTAPELEQKRDNGLVAVLRGLRSEEYGAGETLARWERGLRDRIPQLTDGSGPLRIPAIEIPADWIDIYGHVNESRYLELCGMGTSGLFSWIGIDGAYRSKYGSFYTLETHLSHLLELYAGDRVQVLTQVLGADEKCLHIFHVLTREGEERPAATSEQMLIHVNAASRHSGPVQGKVRERVLELARLHAELPRPQRAGASIGLRSTRNRRENLSTAASCPGPAVKCNA</sequence>
<evidence type="ECO:0000259" key="4">
    <source>
        <dbReference type="Pfam" id="PF02737"/>
    </source>
</evidence>
<dbReference type="InterPro" id="IPR029069">
    <property type="entry name" value="HotDog_dom_sf"/>
</dbReference>